<dbReference type="InterPro" id="IPR011438">
    <property type="entry name" value="DUF1541"/>
</dbReference>
<gene>
    <name evidence="4" type="ORF">BJ095_11644</name>
</gene>
<feature type="signal peptide" evidence="2">
    <location>
        <begin position="1"/>
        <end position="19"/>
    </location>
</feature>
<feature type="domain" description="DUF1541" evidence="3">
    <location>
        <begin position="68"/>
        <end position="119"/>
    </location>
</feature>
<dbReference type="AlphaFoldDB" id="A0A318TLR8"/>
<protein>
    <submittedName>
        <fullName evidence="4">Uncharacterized protein DUF1541</fullName>
    </submittedName>
</protein>
<feature type="region of interest" description="Disordered" evidence="1">
    <location>
        <begin position="25"/>
        <end position="56"/>
    </location>
</feature>
<evidence type="ECO:0000259" key="3">
    <source>
        <dbReference type="Pfam" id="PF07563"/>
    </source>
</evidence>
<feature type="chain" id="PRO_5038632395" evidence="2">
    <location>
        <begin position="20"/>
        <end position="190"/>
    </location>
</feature>
<reference evidence="4 5" key="1">
    <citation type="submission" date="2018-06" db="EMBL/GenBank/DDBJ databases">
        <title>Genomic Encyclopedia of Archaeal and Bacterial Type Strains, Phase II (KMG-II): from individual species to whole genera.</title>
        <authorList>
            <person name="Goeker M."/>
        </authorList>
    </citation>
    <scope>NUCLEOTIDE SEQUENCE [LARGE SCALE GENOMIC DNA]</scope>
    <source>
        <strain evidence="4 5">KACC 16626</strain>
    </source>
</reference>
<dbReference type="EMBL" id="QJTJ01000016">
    <property type="protein sequence ID" value="PYF05696.1"/>
    <property type="molecule type" value="Genomic_DNA"/>
</dbReference>
<dbReference type="Gene3D" id="2.30.30.1210">
    <property type="entry name" value="Domain of unknown function DUF1541"/>
    <property type="match status" value="1"/>
</dbReference>
<organism evidence="4 5">
    <name type="scientific">Ureibacillus chungkukjangi</name>
    <dbReference type="NCBI Taxonomy" id="1202712"/>
    <lineage>
        <taxon>Bacteria</taxon>
        <taxon>Bacillati</taxon>
        <taxon>Bacillota</taxon>
        <taxon>Bacilli</taxon>
        <taxon>Bacillales</taxon>
        <taxon>Caryophanaceae</taxon>
        <taxon>Ureibacillus</taxon>
    </lineage>
</organism>
<evidence type="ECO:0000313" key="4">
    <source>
        <dbReference type="EMBL" id="PYF05696.1"/>
    </source>
</evidence>
<evidence type="ECO:0000313" key="5">
    <source>
        <dbReference type="Proteomes" id="UP000247416"/>
    </source>
</evidence>
<dbReference type="Pfam" id="PF07563">
    <property type="entry name" value="DUF1541"/>
    <property type="match status" value="2"/>
</dbReference>
<proteinExistence type="predicted"/>
<dbReference type="RefSeq" id="WP_235867655.1">
    <property type="nucleotide sequence ID" value="NZ_CP085009.1"/>
</dbReference>
<name>A0A318TLR8_9BACL</name>
<dbReference type="Proteomes" id="UP000247416">
    <property type="component" value="Unassembled WGS sequence"/>
</dbReference>
<comment type="caution">
    <text evidence="4">The sequence shown here is derived from an EMBL/GenBank/DDBJ whole genome shotgun (WGS) entry which is preliminary data.</text>
</comment>
<sequence>MSKFSFVIIVLAIVLNLSACGDNEDAAHDMSQDDKEETTQIDHSTMNHSTDGKLPDGLKEASYPTYSVGSTAIIQANHMEGMNNAEATIVGAYDTTVYAVSYTPSNGGEPVTNHKWVIHEELKGAGEDPLKPGDQATINADHMHGMQGATGTIDSAIETTVYMVDYISTTGEKVTNHKWVTESELSKTKE</sequence>
<feature type="domain" description="DUF1541" evidence="3">
    <location>
        <begin position="132"/>
        <end position="182"/>
    </location>
</feature>
<accession>A0A318TLR8</accession>
<feature type="compositionally biased region" description="Basic and acidic residues" evidence="1">
    <location>
        <begin position="25"/>
        <end position="40"/>
    </location>
</feature>
<keyword evidence="5" id="KW-1185">Reference proteome</keyword>
<evidence type="ECO:0000256" key="1">
    <source>
        <dbReference type="SAM" id="MobiDB-lite"/>
    </source>
</evidence>
<keyword evidence="2" id="KW-0732">Signal</keyword>
<evidence type="ECO:0000256" key="2">
    <source>
        <dbReference type="SAM" id="SignalP"/>
    </source>
</evidence>